<reference evidence="1" key="1">
    <citation type="submission" date="2020-05" db="EMBL/GenBank/DDBJ databases">
        <authorList>
            <person name="Zhu T."/>
            <person name="Keshari N."/>
            <person name="Lu X."/>
        </authorList>
    </citation>
    <scope>NUCLEOTIDE SEQUENCE</scope>
    <source>
        <strain evidence="1">NK1-12</strain>
    </source>
</reference>
<name>A0AA96WE67_9CYAN</name>
<protein>
    <submittedName>
        <fullName evidence="1">Uncharacterized protein</fullName>
    </submittedName>
</protein>
<gene>
    <name evidence="1" type="ORF">HJG54_12635</name>
</gene>
<evidence type="ECO:0000313" key="1">
    <source>
        <dbReference type="EMBL" id="WNZ23614.1"/>
    </source>
</evidence>
<proteinExistence type="predicted"/>
<accession>A0AA96WE67</accession>
<dbReference type="RefSeq" id="WP_316435323.1">
    <property type="nucleotide sequence ID" value="NZ_CP053586.1"/>
</dbReference>
<organism evidence="1">
    <name type="scientific">Leptolyngbya sp. NK1-12</name>
    <dbReference type="NCBI Taxonomy" id="2547451"/>
    <lineage>
        <taxon>Bacteria</taxon>
        <taxon>Bacillati</taxon>
        <taxon>Cyanobacteriota</taxon>
        <taxon>Cyanophyceae</taxon>
        <taxon>Leptolyngbyales</taxon>
        <taxon>Leptolyngbyaceae</taxon>
        <taxon>Leptolyngbya group</taxon>
        <taxon>Leptolyngbya</taxon>
    </lineage>
</organism>
<dbReference type="EMBL" id="CP053586">
    <property type="protein sequence ID" value="WNZ23614.1"/>
    <property type="molecule type" value="Genomic_DNA"/>
</dbReference>
<sequence>MQPTINLLTNLDVLHPDVLLQHQIQPADYKSGLVFRSAIESIRGTFIASSTASREGLVNGVLDSLLQQHWIADYNQSSNVGRYDFTVALERNPDYFAAIEVKGGEGNSINISERPLWAREFGIWCHLDGAIVNQPANGSHSIINRVTNELVRRQKLVDVVFFKDILCGTATRPCPKYPERESTISFETAPDVVHHILAHWTMPVTID</sequence>
<dbReference type="AlphaFoldDB" id="A0AA96WE67"/>